<accession>A0A1E7Z7U7</accession>
<proteinExistence type="predicted"/>
<sequence length="279" mass="30459">MNQRGFSLVELMIALVLGLVISGAVIQTMISSRVTNSLNQSVGQVQESGRFIMARFGRELMEVGRYDSIVTTVDGTVDSAIEAAFVQNRPIGLSGDYLSDINLGAKQGASGVSDELVVNQLGSEDCTGNRFGYPDGTQFHVVNRYYVNDNKLYCTGYDGRVLRGLRASAIASRSVILMDNVESFQVQYGVTDSVTTSQGQAVRYVTASQLPALRTAGRQAVAIRLGILLMSDRSEVSQIAPRDIAVLNEAAIKTDNDRYYQVFTQTLALRNMKNFVRSL</sequence>
<comment type="caution">
    <text evidence="2">The sequence shown here is derived from an EMBL/GenBank/DDBJ whole genome shotgun (WGS) entry which is preliminary data.</text>
</comment>
<reference evidence="2 3" key="1">
    <citation type="submission" date="2016-08" db="EMBL/GenBank/DDBJ databases">
        <authorList>
            <person name="Seilhamer J.J."/>
        </authorList>
    </citation>
    <scope>NUCLEOTIDE SEQUENCE [LARGE SCALE GENOMIC DNA]</scope>
    <source>
        <strain evidence="2 3">KCTC 42603</strain>
    </source>
</reference>
<keyword evidence="1" id="KW-0472">Membrane</keyword>
<dbReference type="RefSeq" id="WP_070126663.1">
    <property type="nucleotide sequence ID" value="NZ_MDHN01000039.1"/>
</dbReference>
<dbReference type="Pfam" id="PF16074">
    <property type="entry name" value="PilW"/>
    <property type="match status" value="1"/>
</dbReference>
<name>A0A1E7Z7U7_9ALTE</name>
<evidence type="ECO:0000313" key="2">
    <source>
        <dbReference type="EMBL" id="OFC69521.1"/>
    </source>
</evidence>
<protein>
    <submittedName>
        <fullName evidence="2">Pilin</fullName>
    </submittedName>
</protein>
<dbReference type="NCBIfam" id="TIGR02532">
    <property type="entry name" value="IV_pilin_GFxxxE"/>
    <property type="match status" value="1"/>
</dbReference>
<gene>
    <name evidence="2" type="ORF">BFC18_17505</name>
</gene>
<dbReference type="Pfam" id="PF07963">
    <property type="entry name" value="N_methyl"/>
    <property type="match status" value="1"/>
</dbReference>
<dbReference type="OrthoDB" id="5296662at2"/>
<dbReference type="InterPro" id="IPR032092">
    <property type="entry name" value="PilW"/>
</dbReference>
<feature type="transmembrane region" description="Helical" evidence="1">
    <location>
        <begin position="12"/>
        <end position="30"/>
    </location>
</feature>
<organism evidence="2 3">
    <name type="scientific">Alteromonas confluentis</name>
    <dbReference type="NCBI Taxonomy" id="1656094"/>
    <lineage>
        <taxon>Bacteria</taxon>
        <taxon>Pseudomonadati</taxon>
        <taxon>Pseudomonadota</taxon>
        <taxon>Gammaproteobacteria</taxon>
        <taxon>Alteromonadales</taxon>
        <taxon>Alteromonadaceae</taxon>
        <taxon>Alteromonas/Salinimonas group</taxon>
        <taxon>Alteromonas</taxon>
    </lineage>
</organism>
<keyword evidence="1" id="KW-0812">Transmembrane</keyword>
<evidence type="ECO:0000313" key="3">
    <source>
        <dbReference type="Proteomes" id="UP000175691"/>
    </source>
</evidence>
<evidence type="ECO:0000256" key="1">
    <source>
        <dbReference type="SAM" id="Phobius"/>
    </source>
</evidence>
<dbReference type="EMBL" id="MDHN01000039">
    <property type="protein sequence ID" value="OFC69521.1"/>
    <property type="molecule type" value="Genomic_DNA"/>
</dbReference>
<dbReference type="InterPro" id="IPR012902">
    <property type="entry name" value="N_methyl_site"/>
</dbReference>
<dbReference type="AlphaFoldDB" id="A0A1E7Z7U7"/>
<dbReference type="STRING" id="1656094.BFC18_17505"/>
<keyword evidence="1" id="KW-1133">Transmembrane helix</keyword>
<dbReference type="PROSITE" id="PS00409">
    <property type="entry name" value="PROKAR_NTER_METHYL"/>
    <property type="match status" value="1"/>
</dbReference>
<dbReference type="Proteomes" id="UP000175691">
    <property type="component" value="Unassembled WGS sequence"/>
</dbReference>
<keyword evidence="3" id="KW-1185">Reference proteome</keyword>
<dbReference type="GO" id="GO:0043683">
    <property type="term" value="P:type IV pilus assembly"/>
    <property type="evidence" value="ECO:0007669"/>
    <property type="project" value="InterPro"/>
</dbReference>